<reference evidence="1" key="2">
    <citation type="submission" date="2021-01" db="EMBL/GenBank/DDBJ databases">
        <authorList>
            <person name="Schikora-Tamarit M.A."/>
        </authorList>
    </citation>
    <scope>NUCLEOTIDE SEQUENCE</scope>
    <source>
        <strain evidence="1">CBS2887</strain>
    </source>
</reference>
<evidence type="ECO:0000313" key="1">
    <source>
        <dbReference type="EMBL" id="KAH3684833.1"/>
    </source>
</evidence>
<dbReference type="AlphaFoldDB" id="A0A9P8Q628"/>
<name>A0A9P8Q628_WICPI</name>
<accession>A0A9P8Q628</accession>
<dbReference type="EMBL" id="JAEUBG010002298">
    <property type="protein sequence ID" value="KAH3684833.1"/>
    <property type="molecule type" value="Genomic_DNA"/>
</dbReference>
<sequence>MWFKIFKSTVAPKLSPLETNKTSLPCSIKASNSPEACKLSNKSPWPGGYQQLMSSSALSGTGNKESFKILGYFDWLKVLILIL</sequence>
<reference evidence="1" key="1">
    <citation type="journal article" date="2021" name="Open Biol.">
        <title>Shared evolutionary footprints suggest mitochondrial oxidative damage underlies multiple complex I losses in fungi.</title>
        <authorList>
            <person name="Schikora-Tamarit M.A."/>
            <person name="Marcet-Houben M."/>
            <person name="Nosek J."/>
            <person name="Gabaldon T."/>
        </authorList>
    </citation>
    <scope>NUCLEOTIDE SEQUENCE</scope>
    <source>
        <strain evidence="1">CBS2887</strain>
    </source>
</reference>
<protein>
    <submittedName>
        <fullName evidence="1">Uncharacterized protein</fullName>
    </submittedName>
</protein>
<proteinExistence type="predicted"/>
<keyword evidence="2" id="KW-1185">Reference proteome</keyword>
<organism evidence="1 2">
    <name type="scientific">Wickerhamomyces pijperi</name>
    <name type="common">Yeast</name>
    <name type="synonym">Pichia pijperi</name>
    <dbReference type="NCBI Taxonomy" id="599730"/>
    <lineage>
        <taxon>Eukaryota</taxon>
        <taxon>Fungi</taxon>
        <taxon>Dikarya</taxon>
        <taxon>Ascomycota</taxon>
        <taxon>Saccharomycotina</taxon>
        <taxon>Saccharomycetes</taxon>
        <taxon>Phaffomycetales</taxon>
        <taxon>Wickerhamomycetaceae</taxon>
        <taxon>Wickerhamomyces</taxon>
    </lineage>
</organism>
<evidence type="ECO:0000313" key="2">
    <source>
        <dbReference type="Proteomes" id="UP000774326"/>
    </source>
</evidence>
<comment type="caution">
    <text evidence="1">The sequence shown here is derived from an EMBL/GenBank/DDBJ whole genome shotgun (WGS) entry which is preliminary data.</text>
</comment>
<dbReference type="Proteomes" id="UP000774326">
    <property type="component" value="Unassembled WGS sequence"/>
</dbReference>
<gene>
    <name evidence="1" type="ORF">WICPIJ_004186</name>
</gene>